<dbReference type="CDD" id="cd01574">
    <property type="entry name" value="PBP1_LacI"/>
    <property type="match status" value="1"/>
</dbReference>
<keyword evidence="3" id="KW-0804">Transcription</keyword>
<dbReference type="Proteomes" id="UP000293865">
    <property type="component" value="Unassembled WGS sequence"/>
</dbReference>
<dbReference type="InterPro" id="IPR000843">
    <property type="entry name" value="HTH_LacI"/>
</dbReference>
<protein>
    <submittedName>
        <fullName evidence="5">LacI family transcriptional regulator</fullName>
    </submittedName>
</protein>
<proteinExistence type="predicted"/>
<dbReference type="SUPFAM" id="SSF53822">
    <property type="entry name" value="Periplasmic binding protein-like I"/>
    <property type="match status" value="1"/>
</dbReference>
<dbReference type="Pfam" id="PF13377">
    <property type="entry name" value="Peripla_BP_3"/>
    <property type="match status" value="1"/>
</dbReference>
<name>A0A4Q2L469_9MICO</name>
<dbReference type="InterPro" id="IPR028082">
    <property type="entry name" value="Peripla_BP_I"/>
</dbReference>
<dbReference type="GO" id="GO:0003700">
    <property type="term" value="F:DNA-binding transcription factor activity"/>
    <property type="evidence" value="ECO:0007669"/>
    <property type="project" value="TreeGrafter"/>
</dbReference>
<dbReference type="Pfam" id="PF00356">
    <property type="entry name" value="LacI"/>
    <property type="match status" value="1"/>
</dbReference>
<dbReference type="GO" id="GO:0000976">
    <property type="term" value="F:transcription cis-regulatory region binding"/>
    <property type="evidence" value="ECO:0007669"/>
    <property type="project" value="TreeGrafter"/>
</dbReference>
<dbReference type="RefSeq" id="WP_129519181.1">
    <property type="nucleotide sequence ID" value="NZ_SDPN01000002.1"/>
</dbReference>
<evidence type="ECO:0000313" key="5">
    <source>
        <dbReference type="EMBL" id="RXZ72994.1"/>
    </source>
</evidence>
<comment type="caution">
    <text evidence="5">The sequence shown here is derived from an EMBL/GenBank/DDBJ whole genome shotgun (WGS) entry which is preliminary data.</text>
</comment>
<evidence type="ECO:0000313" key="6">
    <source>
        <dbReference type="Proteomes" id="UP000293865"/>
    </source>
</evidence>
<dbReference type="Gene3D" id="1.10.260.40">
    <property type="entry name" value="lambda repressor-like DNA-binding domains"/>
    <property type="match status" value="1"/>
</dbReference>
<feature type="domain" description="HTH lacI-type" evidence="4">
    <location>
        <begin position="10"/>
        <end position="64"/>
    </location>
</feature>
<evidence type="ECO:0000256" key="3">
    <source>
        <dbReference type="ARBA" id="ARBA00023163"/>
    </source>
</evidence>
<dbReference type="InterPro" id="IPR010982">
    <property type="entry name" value="Lambda_DNA-bd_dom_sf"/>
</dbReference>
<dbReference type="SMART" id="SM00354">
    <property type="entry name" value="HTH_LACI"/>
    <property type="match status" value="1"/>
</dbReference>
<reference evidence="5 6" key="1">
    <citation type="submission" date="2019-01" db="EMBL/GenBank/DDBJ databases">
        <title>Agromyces.</title>
        <authorList>
            <person name="Li J."/>
        </authorList>
    </citation>
    <scope>NUCLEOTIDE SEQUENCE [LARGE SCALE GENOMIC DNA]</scope>
    <source>
        <strain evidence="5 6">DSM 15934</strain>
    </source>
</reference>
<dbReference type="InterPro" id="IPR046335">
    <property type="entry name" value="LacI/GalR-like_sensor"/>
</dbReference>
<accession>A0A4Q2L469</accession>
<organism evidence="5 6">
    <name type="scientific">Agromyces albus</name>
    <dbReference type="NCBI Taxonomy" id="205332"/>
    <lineage>
        <taxon>Bacteria</taxon>
        <taxon>Bacillati</taxon>
        <taxon>Actinomycetota</taxon>
        <taxon>Actinomycetes</taxon>
        <taxon>Micrococcales</taxon>
        <taxon>Microbacteriaceae</taxon>
        <taxon>Agromyces</taxon>
    </lineage>
</organism>
<dbReference type="PANTHER" id="PTHR30146">
    <property type="entry name" value="LACI-RELATED TRANSCRIPTIONAL REPRESSOR"/>
    <property type="match status" value="1"/>
</dbReference>
<evidence type="ECO:0000256" key="2">
    <source>
        <dbReference type="ARBA" id="ARBA00023125"/>
    </source>
</evidence>
<dbReference type="Gene3D" id="3.40.50.2300">
    <property type="match status" value="2"/>
</dbReference>
<dbReference type="CDD" id="cd01392">
    <property type="entry name" value="HTH_LacI"/>
    <property type="match status" value="1"/>
</dbReference>
<gene>
    <name evidence="5" type="ORF">ESP51_01880</name>
</gene>
<dbReference type="SUPFAM" id="SSF47413">
    <property type="entry name" value="lambda repressor-like DNA-binding domains"/>
    <property type="match status" value="1"/>
</dbReference>
<keyword evidence="2" id="KW-0238">DNA-binding</keyword>
<evidence type="ECO:0000256" key="1">
    <source>
        <dbReference type="ARBA" id="ARBA00023015"/>
    </source>
</evidence>
<dbReference type="OrthoDB" id="9785139at2"/>
<dbReference type="EMBL" id="SDPN01000002">
    <property type="protein sequence ID" value="RXZ72994.1"/>
    <property type="molecule type" value="Genomic_DNA"/>
</dbReference>
<dbReference type="PANTHER" id="PTHR30146:SF153">
    <property type="entry name" value="LACTOSE OPERON REPRESSOR"/>
    <property type="match status" value="1"/>
</dbReference>
<sequence length="341" mass="36262">MAAKKAPRPAVIADVAKLAGVSVPTVSRVLTGAARVRPEKERRVLDAIAQLNYRPSATARALASRQSHTIAIIAGNTSQYGYAETIRGVEEEARADGYTVTITVVETTDPDEVERAVALVLDQSPAGVVVLKFDPPGVAVLTSLPRDIPIVAVSGVKSRDVPQAVLDESRAAEALTEHLLSLGHRTVHHVRVPPSRREDGRTTGWRRALKRAGVEPPELYEATWAPESGRVIGKEIAHNPGVTAVFCGNDEIAMGVIKGLRDAGLSVPEDVSVVGFDDHPLAAMWSPALTTVRQDFGGLGARAFELLRGAMSGEVVRRTSSALPELVIRESSAAPRPLAES</sequence>
<evidence type="ECO:0000259" key="4">
    <source>
        <dbReference type="PROSITE" id="PS50932"/>
    </source>
</evidence>
<keyword evidence="1" id="KW-0805">Transcription regulation</keyword>
<dbReference type="PROSITE" id="PS50932">
    <property type="entry name" value="HTH_LACI_2"/>
    <property type="match status" value="1"/>
</dbReference>
<dbReference type="AlphaFoldDB" id="A0A4Q2L469"/>
<dbReference type="PROSITE" id="PS00356">
    <property type="entry name" value="HTH_LACI_1"/>
    <property type="match status" value="1"/>
</dbReference>
<keyword evidence="6" id="KW-1185">Reference proteome</keyword>